<feature type="compositionally biased region" description="Polar residues" evidence="1">
    <location>
        <begin position="13"/>
        <end position="32"/>
    </location>
</feature>
<feature type="compositionally biased region" description="Low complexity" evidence="1">
    <location>
        <begin position="219"/>
        <end position="240"/>
    </location>
</feature>
<feature type="compositionally biased region" description="Basic and acidic residues" evidence="1">
    <location>
        <begin position="250"/>
        <end position="263"/>
    </location>
</feature>
<comment type="caution">
    <text evidence="2">The sequence shown here is derived from an EMBL/GenBank/DDBJ whole genome shotgun (WGS) entry which is preliminary data.</text>
</comment>
<feature type="compositionally biased region" description="Acidic residues" evidence="1">
    <location>
        <begin position="194"/>
        <end position="205"/>
    </location>
</feature>
<dbReference type="EMBL" id="RBNI01000998">
    <property type="protein sequence ID" value="RUP51035.1"/>
    <property type="molecule type" value="Genomic_DNA"/>
</dbReference>
<dbReference type="AlphaFoldDB" id="A0A433DJQ8"/>
<accession>A0A433DJQ8</accession>
<dbReference type="Proteomes" id="UP000268093">
    <property type="component" value="Unassembled WGS sequence"/>
</dbReference>
<name>A0A433DJQ8_9FUNG</name>
<evidence type="ECO:0000313" key="2">
    <source>
        <dbReference type="EMBL" id="RUP51035.1"/>
    </source>
</evidence>
<dbReference type="OrthoDB" id="21471at2759"/>
<keyword evidence="3" id="KW-1185">Reference proteome</keyword>
<feature type="region of interest" description="Disordered" evidence="1">
    <location>
        <begin position="1"/>
        <end position="108"/>
    </location>
</feature>
<sequence>KRAISSALLGPNTVASGSSALFPQNEPPTTGNAEKRPRRKTLSHQDPDVVTTDMIRSDWARVPDPPLSRPGSRRNSAGSSSGSTRRIVVRPNSGATVASRSGRSASSAAAAEYGSYIAAMRHMNMDLEELMVMEAVRLSLLEQEETQRREASTPTTTSDTDNTHAASHTDASVVGSTSTDQIPPQPSITVSPDVSDDDDESDDDEPLVRAARAHRFQQSIGSSAEASTSNSSSFPPRLSSEGVPSSPPPPHEDGRSRASKDVKVPIVITEEEDGERNEGAAAGGILC</sequence>
<feature type="region of interest" description="Disordered" evidence="1">
    <location>
        <begin position="144"/>
        <end position="287"/>
    </location>
</feature>
<proteinExistence type="predicted"/>
<feature type="compositionally biased region" description="Low complexity" evidence="1">
    <location>
        <begin position="69"/>
        <end position="86"/>
    </location>
</feature>
<gene>
    <name evidence="2" type="ORF">BC936DRAFT_150169</name>
</gene>
<organism evidence="2 3">
    <name type="scientific">Jimgerdemannia flammicorona</name>
    <dbReference type="NCBI Taxonomy" id="994334"/>
    <lineage>
        <taxon>Eukaryota</taxon>
        <taxon>Fungi</taxon>
        <taxon>Fungi incertae sedis</taxon>
        <taxon>Mucoromycota</taxon>
        <taxon>Mucoromycotina</taxon>
        <taxon>Endogonomycetes</taxon>
        <taxon>Endogonales</taxon>
        <taxon>Endogonaceae</taxon>
        <taxon>Jimgerdemannia</taxon>
    </lineage>
</organism>
<feature type="non-terminal residue" evidence="2">
    <location>
        <position position="1"/>
    </location>
</feature>
<protein>
    <submittedName>
        <fullName evidence="2">Uncharacterized protein</fullName>
    </submittedName>
</protein>
<evidence type="ECO:0000256" key="1">
    <source>
        <dbReference type="SAM" id="MobiDB-lite"/>
    </source>
</evidence>
<feature type="compositionally biased region" description="Low complexity" evidence="1">
    <location>
        <begin position="93"/>
        <end position="108"/>
    </location>
</feature>
<feature type="compositionally biased region" description="Low complexity" evidence="1">
    <location>
        <begin position="152"/>
        <end position="166"/>
    </location>
</feature>
<evidence type="ECO:0000313" key="3">
    <source>
        <dbReference type="Proteomes" id="UP000268093"/>
    </source>
</evidence>
<reference evidence="2 3" key="1">
    <citation type="journal article" date="2018" name="New Phytol.">
        <title>Phylogenomics of Endogonaceae and evolution of mycorrhizas within Mucoromycota.</title>
        <authorList>
            <person name="Chang Y."/>
            <person name="Desiro A."/>
            <person name="Na H."/>
            <person name="Sandor L."/>
            <person name="Lipzen A."/>
            <person name="Clum A."/>
            <person name="Barry K."/>
            <person name="Grigoriev I.V."/>
            <person name="Martin F.M."/>
            <person name="Stajich J.E."/>
            <person name="Smith M.E."/>
            <person name="Bonito G."/>
            <person name="Spatafora J.W."/>
        </authorList>
    </citation>
    <scope>NUCLEOTIDE SEQUENCE [LARGE SCALE GENOMIC DNA]</scope>
    <source>
        <strain evidence="2 3">GMNB39</strain>
    </source>
</reference>